<proteinExistence type="predicted"/>
<comment type="caution">
    <text evidence="1">The sequence shown here is derived from an EMBL/GenBank/DDBJ whole genome shotgun (WGS) entry which is preliminary data.</text>
</comment>
<dbReference type="EMBL" id="VLLE01000003">
    <property type="protein sequence ID" value="TWI83947.1"/>
    <property type="molecule type" value="Genomic_DNA"/>
</dbReference>
<protein>
    <submittedName>
        <fullName evidence="1">Uncharacterized protein</fullName>
    </submittedName>
</protein>
<gene>
    <name evidence="1" type="ORF">IQ13_2066</name>
</gene>
<reference evidence="1 2" key="1">
    <citation type="journal article" date="2015" name="Stand. Genomic Sci.">
        <title>Genomic Encyclopedia of Bacterial and Archaeal Type Strains, Phase III: the genomes of soil and plant-associated and newly described type strains.</title>
        <authorList>
            <person name="Whitman W.B."/>
            <person name="Woyke T."/>
            <person name="Klenk H.P."/>
            <person name="Zhou Y."/>
            <person name="Lilburn T.G."/>
            <person name="Beck B.J."/>
            <person name="De Vos P."/>
            <person name="Vandamme P."/>
            <person name="Eisen J.A."/>
            <person name="Garrity G."/>
            <person name="Hugenholtz P."/>
            <person name="Kyrpides N.C."/>
        </authorList>
    </citation>
    <scope>NUCLEOTIDE SEQUENCE [LARGE SCALE GENOMIC DNA]</scope>
    <source>
        <strain evidence="1 2">CGMCC 1.7271</strain>
    </source>
</reference>
<dbReference type="Proteomes" id="UP000316167">
    <property type="component" value="Unassembled WGS sequence"/>
</dbReference>
<dbReference type="AlphaFoldDB" id="A0A562SRR2"/>
<sequence length="136" mass="15557">MVKKVALGLLALFVIIIGAAQFNDWLNEKRDKKSLKESDNLFFIPAKVDSYSSVSKSRKINLHYTYSIAGKKYSNTRTLVKNRIEPPTVPFNILVAVDTLNPDLNFGLFIRDDFIYFGKELPDSLQWINSVLKNGW</sequence>
<evidence type="ECO:0000313" key="1">
    <source>
        <dbReference type="EMBL" id="TWI83947.1"/>
    </source>
</evidence>
<keyword evidence="2" id="KW-1185">Reference proteome</keyword>
<dbReference type="OrthoDB" id="954326at2"/>
<accession>A0A562SRR2</accession>
<evidence type="ECO:0000313" key="2">
    <source>
        <dbReference type="Proteomes" id="UP000316167"/>
    </source>
</evidence>
<name>A0A562SRR2_9BACT</name>
<organism evidence="1 2">
    <name type="scientific">Lacibacter cauensis</name>
    <dbReference type="NCBI Taxonomy" id="510947"/>
    <lineage>
        <taxon>Bacteria</taxon>
        <taxon>Pseudomonadati</taxon>
        <taxon>Bacteroidota</taxon>
        <taxon>Chitinophagia</taxon>
        <taxon>Chitinophagales</taxon>
        <taxon>Chitinophagaceae</taxon>
        <taxon>Lacibacter</taxon>
    </lineage>
</organism>
<dbReference type="RefSeq" id="WP_144886224.1">
    <property type="nucleotide sequence ID" value="NZ_VLLE01000003.1"/>
</dbReference>